<accession>A0A1M6ZQK2</accession>
<dbReference type="GO" id="GO:0005829">
    <property type="term" value="C:cytosol"/>
    <property type="evidence" value="ECO:0007669"/>
    <property type="project" value="TreeGrafter"/>
</dbReference>
<dbReference type="GO" id="GO:0008374">
    <property type="term" value="F:O-acyltransferase activity"/>
    <property type="evidence" value="ECO:0007669"/>
    <property type="project" value="TreeGrafter"/>
</dbReference>
<dbReference type="SUPFAM" id="SSF51161">
    <property type="entry name" value="Trimeric LpxA-like enzymes"/>
    <property type="match status" value="1"/>
</dbReference>
<evidence type="ECO:0000313" key="4">
    <source>
        <dbReference type="Proteomes" id="UP000186002"/>
    </source>
</evidence>
<dbReference type="InterPro" id="IPR051159">
    <property type="entry name" value="Hexapeptide_acetyltransf"/>
</dbReference>
<dbReference type="OrthoDB" id="9815592at2"/>
<gene>
    <name evidence="3" type="ORF">SAMN05444272_0313</name>
</gene>
<reference evidence="3 4" key="1">
    <citation type="submission" date="2016-11" db="EMBL/GenBank/DDBJ databases">
        <authorList>
            <person name="Jaros S."/>
            <person name="Januszkiewicz K."/>
            <person name="Wedrychowicz H."/>
        </authorList>
    </citation>
    <scope>NUCLEOTIDE SEQUENCE [LARGE SCALE GENOMIC DNA]</scope>
    <source>
        <strain evidence="3 4">DSM 22153</strain>
    </source>
</reference>
<dbReference type="EMBL" id="FRBW01000001">
    <property type="protein sequence ID" value="SHL32742.1"/>
    <property type="molecule type" value="Genomic_DNA"/>
</dbReference>
<dbReference type="AlphaFoldDB" id="A0A1M6ZQK2"/>
<comment type="similarity">
    <text evidence="1">Belongs to the transferase hexapeptide repeat family.</text>
</comment>
<keyword evidence="4" id="KW-1185">Reference proteome</keyword>
<proteinExistence type="inferred from homology"/>
<evidence type="ECO:0000256" key="2">
    <source>
        <dbReference type="ARBA" id="ARBA00022679"/>
    </source>
</evidence>
<dbReference type="PANTHER" id="PTHR23416:SF23">
    <property type="entry name" value="ACETYLTRANSFERASE C18B11.09C-RELATED"/>
    <property type="match status" value="1"/>
</dbReference>
<dbReference type="InterPro" id="IPR011004">
    <property type="entry name" value="Trimer_LpxA-like_sf"/>
</dbReference>
<dbReference type="Proteomes" id="UP000186002">
    <property type="component" value="Unassembled WGS sequence"/>
</dbReference>
<evidence type="ECO:0000256" key="1">
    <source>
        <dbReference type="ARBA" id="ARBA00007274"/>
    </source>
</evidence>
<protein>
    <submittedName>
        <fullName evidence="3">Putative colanic acid biosynthesis acetyltransferase WcaF</fullName>
    </submittedName>
</protein>
<sequence length="203" mass="22542">MEAETLSVGASEPRFGWRHRVTRLAWGVTWALLGSWTQPFHGWRRFLLRLFGAKVGQGVYVAPSARIWYPGNLVLEDFAAIADHADIYCMAQITIGKYAVISKRAHICTGTHDIDGEFFQLMTSPIVIGDYAWITADAFVGPGVIVGEGAVLGTHGVTVKNLKPWTVYAGNPAREIKPRQPFYRSDVPMRGWREPAERSAAAR</sequence>
<dbReference type="Gene3D" id="2.160.10.10">
    <property type="entry name" value="Hexapeptide repeat proteins"/>
    <property type="match status" value="1"/>
</dbReference>
<keyword evidence="2 3" id="KW-0808">Transferase</keyword>
<dbReference type="STRING" id="735517.SAMN05444272_0313"/>
<name>A0A1M6ZQK2_9HYPH</name>
<dbReference type="PANTHER" id="PTHR23416">
    <property type="entry name" value="SIALIC ACID SYNTHASE-RELATED"/>
    <property type="match status" value="1"/>
</dbReference>
<evidence type="ECO:0000313" key="3">
    <source>
        <dbReference type="EMBL" id="SHL32742.1"/>
    </source>
</evidence>
<dbReference type="CDD" id="cd05825">
    <property type="entry name" value="LbH_wcaF_like"/>
    <property type="match status" value="1"/>
</dbReference>
<organism evidence="3 4">
    <name type="scientific">Roseibium suaedae</name>
    <dbReference type="NCBI Taxonomy" id="735517"/>
    <lineage>
        <taxon>Bacteria</taxon>
        <taxon>Pseudomonadati</taxon>
        <taxon>Pseudomonadota</taxon>
        <taxon>Alphaproteobacteria</taxon>
        <taxon>Hyphomicrobiales</taxon>
        <taxon>Stappiaceae</taxon>
        <taxon>Roseibium</taxon>
    </lineage>
</organism>